<feature type="non-terminal residue" evidence="1">
    <location>
        <position position="56"/>
    </location>
</feature>
<evidence type="ECO:0000313" key="1">
    <source>
        <dbReference type="EMBL" id="EZG42923.1"/>
    </source>
</evidence>
<dbReference type="RefSeq" id="XP_011133801.1">
    <property type="nucleotide sequence ID" value="XM_011135499.1"/>
</dbReference>
<comment type="caution">
    <text evidence="1">The sequence shown here is derived from an EMBL/GenBank/DDBJ whole genome shotgun (WGS) entry which is preliminary data.</text>
</comment>
<dbReference type="OrthoDB" id="425619at2759"/>
<reference evidence="1" key="1">
    <citation type="submission" date="2013-12" db="EMBL/GenBank/DDBJ databases">
        <authorList>
            <person name="Omoto C.K."/>
            <person name="Sibley D."/>
            <person name="Venepally P."/>
            <person name="Hadjithomas M."/>
            <person name="Karamycheva S."/>
            <person name="Brunk B."/>
            <person name="Roos D."/>
            <person name="Caler E."/>
            <person name="Lorenzi H."/>
        </authorList>
    </citation>
    <scope>NUCLEOTIDE SEQUENCE</scope>
</reference>
<dbReference type="AlphaFoldDB" id="A0A023AWY1"/>
<gene>
    <name evidence="1" type="ORF">GNI_207200</name>
</gene>
<dbReference type="PANTHER" id="PTHR24559">
    <property type="entry name" value="TRANSPOSON TY3-I GAG-POL POLYPROTEIN"/>
    <property type="match status" value="1"/>
</dbReference>
<sequence length="56" mass="6374">MGVIRPSSSPWASPILLVPKKDSTWRFCIDFRKLNDVTVKDKFPLPRIDDMLAALS</sequence>
<dbReference type="CDD" id="cd01647">
    <property type="entry name" value="RT_LTR"/>
    <property type="match status" value="1"/>
</dbReference>
<proteinExistence type="predicted"/>
<dbReference type="Gene3D" id="3.10.10.10">
    <property type="entry name" value="HIV Type 1 Reverse Transcriptase, subunit A, domain 1"/>
    <property type="match status" value="1"/>
</dbReference>
<dbReference type="GeneID" id="22916452"/>
<dbReference type="PANTHER" id="PTHR24559:SF444">
    <property type="entry name" value="REVERSE TRANSCRIPTASE DOMAIN-CONTAINING PROTEIN"/>
    <property type="match status" value="1"/>
</dbReference>
<dbReference type="Proteomes" id="UP000019763">
    <property type="component" value="Unassembled WGS sequence"/>
</dbReference>
<name>A0A023AWY1_GRENI</name>
<dbReference type="InterPro" id="IPR043502">
    <property type="entry name" value="DNA/RNA_pol_sf"/>
</dbReference>
<dbReference type="InterPro" id="IPR053134">
    <property type="entry name" value="RNA-dir_DNA_polymerase"/>
</dbReference>
<evidence type="ECO:0000313" key="2">
    <source>
        <dbReference type="Proteomes" id="UP000019763"/>
    </source>
</evidence>
<keyword evidence="2" id="KW-1185">Reference proteome</keyword>
<dbReference type="VEuPathDB" id="CryptoDB:GNI_207200"/>
<organism evidence="1 2">
    <name type="scientific">Gregarina niphandrodes</name>
    <name type="common">Septate eugregarine</name>
    <dbReference type="NCBI Taxonomy" id="110365"/>
    <lineage>
        <taxon>Eukaryota</taxon>
        <taxon>Sar</taxon>
        <taxon>Alveolata</taxon>
        <taxon>Apicomplexa</taxon>
        <taxon>Conoidasida</taxon>
        <taxon>Gregarinasina</taxon>
        <taxon>Eugregarinorida</taxon>
        <taxon>Gregarinidae</taxon>
        <taxon>Gregarina</taxon>
    </lineage>
</organism>
<dbReference type="eggNOG" id="KOG0017">
    <property type="taxonomic scope" value="Eukaryota"/>
</dbReference>
<protein>
    <submittedName>
        <fullName evidence="1">Retrotransposon protein</fullName>
    </submittedName>
</protein>
<dbReference type="SUPFAM" id="SSF56672">
    <property type="entry name" value="DNA/RNA polymerases"/>
    <property type="match status" value="1"/>
</dbReference>
<accession>A0A023AWY1</accession>
<dbReference type="EMBL" id="AFNH02001614">
    <property type="protein sequence ID" value="EZG42923.1"/>
    <property type="molecule type" value="Genomic_DNA"/>
</dbReference>